<dbReference type="PANTHER" id="PTHR30146">
    <property type="entry name" value="LACI-RELATED TRANSCRIPTIONAL REPRESSOR"/>
    <property type="match status" value="1"/>
</dbReference>
<gene>
    <name evidence="6" type="ORF">I5E68_06575</name>
</gene>
<feature type="region of interest" description="Disordered" evidence="4">
    <location>
        <begin position="389"/>
        <end position="426"/>
    </location>
</feature>
<dbReference type="PRINTS" id="PR00036">
    <property type="entry name" value="HTHLACI"/>
</dbReference>
<dbReference type="Gene3D" id="3.40.50.2300">
    <property type="match status" value="2"/>
</dbReference>
<dbReference type="SUPFAM" id="SSF47413">
    <property type="entry name" value="lambda repressor-like DNA-binding domains"/>
    <property type="match status" value="1"/>
</dbReference>
<dbReference type="Pfam" id="PF13377">
    <property type="entry name" value="Peripla_BP_3"/>
    <property type="match status" value="1"/>
</dbReference>
<dbReference type="InterPro" id="IPR010982">
    <property type="entry name" value="Lambda_DNA-bd_dom_sf"/>
</dbReference>
<keyword evidence="1" id="KW-0805">Transcription regulation</keyword>
<dbReference type="SMART" id="SM00354">
    <property type="entry name" value="HTH_LACI"/>
    <property type="match status" value="1"/>
</dbReference>
<dbReference type="GO" id="GO:0000976">
    <property type="term" value="F:transcription cis-regulatory region binding"/>
    <property type="evidence" value="ECO:0007669"/>
    <property type="project" value="TreeGrafter"/>
</dbReference>
<dbReference type="AlphaFoldDB" id="A0A931ML28"/>
<dbReference type="EMBL" id="JADZGI010000001">
    <property type="protein sequence ID" value="MBH0112616.1"/>
    <property type="molecule type" value="Genomic_DNA"/>
</dbReference>
<dbReference type="Pfam" id="PF00356">
    <property type="entry name" value="LacI"/>
    <property type="match status" value="1"/>
</dbReference>
<dbReference type="GO" id="GO:0003700">
    <property type="term" value="F:DNA-binding transcription factor activity"/>
    <property type="evidence" value="ECO:0007669"/>
    <property type="project" value="TreeGrafter"/>
</dbReference>
<feature type="domain" description="HTH lacI-type" evidence="5">
    <location>
        <begin position="45"/>
        <end position="99"/>
    </location>
</feature>
<sequence length="426" mass="44799">MHEDRPRAPSSPAPAAQEGGKPEADTAPDARTAPVPEVTKGQHALTIEDIARLSGVSTKTVSRVLNHSSVVSDAMRARVEGVIARTGFVPNAQARALALRRNFLVALVHDGRDRGIAEEVEDGLLDAMADSDYALLVHRVPGFSPAPQFAPRRTDAHAAPNPDTVLAPLTRFIARHRPAGLLALPPLSEHPGLAEACTQAGVSCLRIGATRDGMGLAGPDRAAMAQAVSWLVAAGHRRIALVSGPETGFGAQAREMGYLDAMADHGLDRGPSLIEPGDYSRASGLAAGRLLLELSPRPSAILACNDAMAAGVLQAAHERALAVPGELSVIGFDDTPLAELTAPPLSSVHLDWRAIAAEAFARIVDPDRKHPSKQDRPLDAYAGYRLVERGSNAPLAPPAPRYRQTTRAPAPPPGPAIKTPPQHEAD</sequence>
<dbReference type="PROSITE" id="PS00356">
    <property type="entry name" value="HTH_LACI_1"/>
    <property type="match status" value="1"/>
</dbReference>
<evidence type="ECO:0000256" key="3">
    <source>
        <dbReference type="ARBA" id="ARBA00023163"/>
    </source>
</evidence>
<feature type="region of interest" description="Disordered" evidence="4">
    <location>
        <begin position="1"/>
        <end position="41"/>
    </location>
</feature>
<evidence type="ECO:0000313" key="7">
    <source>
        <dbReference type="Proteomes" id="UP000617634"/>
    </source>
</evidence>
<dbReference type="PROSITE" id="PS50932">
    <property type="entry name" value="HTH_LACI_2"/>
    <property type="match status" value="1"/>
</dbReference>
<accession>A0A931ML28</accession>
<dbReference type="Gene3D" id="1.10.260.40">
    <property type="entry name" value="lambda repressor-like DNA-binding domains"/>
    <property type="match status" value="1"/>
</dbReference>
<comment type="caution">
    <text evidence="6">The sequence shown here is derived from an EMBL/GenBank/DDBJ whole genome shotgun (WGS) entry which is preliminary data.</text>
</comment>
<keyword evidence="7" id="KW-1185">Reference proteome</keyword>
<dbReference type="InterPro" id="IPR028082">
    <property type="entry name" value="Peripla_BP_I"/>
</dbReference>
<reference evidence="6" key="1">
    <citation type="submission" date="2020-11" db="EMBL/GenBank/DDBJ databases">
        <title>Novosphingobium aureum sp. nov., a marine bacterium isolated from sediment of a salt flat.</title>
        <authorList>
            <person name="Yoo Y."/>
            <person name="Kim J.-J."/>
        </authorList>
    </citation>
    <scope>NUCLEOTIDE SEQUENCE</scope>
    <source>
        <strain evidence="6">YJ-S2-02</strain>
    </source>
</reference>
<dbReference type="CDD" id="cd01392">
    <property type="entry name" value="HTH_LacI"/>
    <property type="match status" value="1"/>
</dbReference>
<dbReference type="InterPro" id="IPR000843">
    <property type="entry name" value="HTH_LacI"/>
</dbReference>
<dbReference type="Proteomes" id="UP000617634">
    <property type="component" value="Unassembled WGS sequence"/>
</dbReference>
<name>A0A931ML28_9SPHN</name>
<evidence type="ECO:0000256" key="2">
    <source>
        <dbReference type="ARBA" id="ARBA00023125"/>
    </source>
</evidence>
<dbReference type="SUPFAM" id="SSF53822">
    <property type="entry name" value="Periplasmic binding protein-like I"/>
    <property type="match status" value="1"/>
</dbReference>
<evidence type="ECO:0000259" key="5">
    <source>
        <dbReference type="PROSITE" id="PS50932"/>
    </source>
</evidence>
<evidence type="ECO:0000313" key="6">
    <source>
        <dbReference type="EMBL" id="MBH0112616.1"/>
    </source>
</evidence>
<proteinExistence type="predicted"/>
<organism evidence="6 7">
    <name type="scientific">Novosphingobium aureum</name>
    <dbReference type="NCBI Taxonomy" id="2792964"/>
    <lineage>
        <taxon>Bacteria</taxon>
        <taxon>Pseudomonadati</taxon>
        <taxon>Pseudomonadota</taxon>
        <taxon>Alphaproteobacteria</taxon>
        <taxon>Sphingomonadales</taxon>
        <taxon>Sphingomonadaceae</taxon>
        <taxon>Novosphingobium</taxon>
    </lineage>
</organism>
<evidence type="ECO:0000256" key="1">
    <source>
        <dbReference type="ARBA" id="ARBA00023015"/>
    </source>
</evidence>
<dbReference type="InterPro" id="IPR046335">
    <property type="entry name" value="LacI/GalR-like_sensor"/>
</dbReference>
<protein>
    <submittedName>
        <fullName evidence="6">LacI family DNA-binding transcriptional regulator</fullName>
    </submittedName>
</protein>
<keyword evidence="3" id="KW-0804">Transcription</keyword>
<evidence type="ECO:0000256" key="4">
    <source>
        <dbReference type="SAM" id="MobiDB-lite"/>
    </source>
</evidence>
<dbReference type="PANTHER" id="PTHR30146:SF153">
    <property type="entry name" value="LACTOSE OPERON REPRESSOR"/>
    <property type="match status" value="1"/>
</dbReference>
<keyword evidence="2 6" id="KW-0238">DNA-binding</keyword>